<dbReference type="SUPFAM" id="SSF47781">
    <property type="entry name" value="RuvA domain 2-like"/>
    <property type="match status" value="1"/>
</dbReference>
<protein>
    <submittedName>
        <fullName evidence="1">Helix-hairpin-helix domain-containing protein</fullName>
    </submittedName>
</protein>
<evidence type="ECO:0000313" key="2">
    <source>
        <dbReference type="Proteomes" id="UP001246372"/>
    </source>
</evidence>
<gene>
    <name evidence="1" type="ORF">RQP53_02205</name>
</gene>
<comment type="caution">
    <text evidence="1">The sequence shown here is derived from an EMBL/GenBank/DDBJ whole genome shotgun (WGS) entry which is preliminary data.</text>
</comment>
<dbReference type="InterPro" id="IPR010994">
    <property type="entry name" value="RuvA_2-like"/>
</dbReference>
<accession>A0ABU3P8K9</accession>
<dbReference type="Gene3D" id="1.10.150.320">
    <property type="entry name" value="Photosystem II 12 kDa extrinsic protein"/>
    <property type="match status" value="1"/>
</dbReference>
<reference evidence="1" key="1">
    <citation type="submission" date="2023-09" db="EMBL/GenBank/DDBJ databases">
        <title>Paucibacter sp. APW11 Genome sequencing and assembly.</title>
        <authorList>
            <person name="Kim I."/>
        </authorList>
    </citation>
    <scope>NUCLEOTIDE SEQUENCE</scope>
    <source>
        <strain evidence="1">APW11</strain>
    </source>
</reference>
<dbReference type="RefSeq" id="WP_315648363.1">
    <property type="nucleotide sequence ID" value="NZ_JAVXZY010000001.1"/>
</dbReference>
<dbReference type="Pfam" id="PF12836">
    <property type="entry name" value="HHH_3"/>
    <property type="match status" value="1"/>
</dbReference>
<dbReference type="EMBL" id="JAVXZY010000001">
    <property type="protein sequence ID" value="MDT8998081.1"/>
    <property type="molecule type" value="Genomic_DNA"/>
</dbReference>
<sequence>MQRRPALLALLLTGSGLAWPQDEVLLDVNRASRAQLESLDGLGPVMVERLLAARQRAPFADWADLRRRVAGIGPALARRLSQQGLRVGTQPFAADLQPVRPAD</sequence>
<organism evidence="1 2">
    <name type="scientific">Roseateles aquae</name>
    <dbReference type="NCBI Taxonomy" id="3077235"/>
    <lineage>
        <taxon>Bacteria</taxon>
        <taxon>Pseudomonadati</taxon>
        <taxon>Pseudomonadota</taxon>
        <taxon>Betaproteobacteria</taxon>
        <taxon>Burkholderiales</taxon>
        <taxon>Sphaerotilaceae</taxon>
        <taxon>Roseateles</taxon>
    </lineage>
</organism>
<keyword evidence="2" id="KW-1185">Reference proteome</keyword>
<name>A0ABU3P8K9_9BURK</name>
<evidence type="ECO:0000313" key="1">
    <source>
        <dbReference type="EMBL" id="MDT8998081.1"/>
    </source>
</evidence>
<dbReference type="Proteomes" id="UP001246372">
    <property type="component" value="Unassembled WGS sequence"/>
</dbReference>
<proteinExistence type="predicted"/>